<feature type="domain" description="Phosphatidic acid phosphatase type 2/haloperoxidase" evidence="2">
    <location>
        <begin position="36"/>
        <end position="143"/>
    </location>
</feature>
<protein>
    <submittedName>
        <fullName evidence="3">Phosphatase PAP2 family protein</fullName>
    </submittedName>
</protein>
<dbReference type="Pfam" id="PF01569">
    <property type="entry name" value="PAP2"/>
    <property type="match status" value="1"/>
</dbReference>
<keyword evidence="1" id="KW-1133">Transmembrane helix</keyword>
<dbReference type="EMBL" id="JAATVY010000029">
    <property type="protein sequence ID" value="NJC73375.1"/>
    <property type="molecule type" value="Genomic_DNA"/>
</dbReference>
<feature type="transmembrane region" description="Helical" evidence="1">
    <location>
        <begin position="12"/>
        <end position="30"/>
    </location>
</feature>
<dbReference type="InterPro" id="IPR036938">
    <property type="entry name" value="PAP2/HPO_sf"/>
</dbReference>
<keyword evidence="1" id="KW-0472">Membrane</keyword>
<feature type="transmembrane region" description="Helical" evidence="1">
    <location>
        <begin position="128"/>
        <end position="150"/>
    </location>
</feature>
<name>A0ABX0Y749_9ACTN</name>
<sequence>MHAVVTDVAQYLIFLIAVAAAAVWLTLPTGDRWRSAVQAVFAAVFTLMIVKLAAAAYYDPRPFVGGHVHPYFTHPADNGFPSDHTAVGSLAGYVLWSYRKRIAAVLWVAAVLVGAARVVAHVHSPVDIIGALVISAIGSALGLYLGGLVWNRWQARTAQARS</sequence>
<keyword evidence="1" id="KW-0812">Transmembrane</keyword>
<dbReference type="InterPro" id="IPR000326">
    <property type="entry name" value="PAP2/HPO"/>
</dbReference>
<dbReference type="Proteomes" id="UP000722989">
    <property type="component" value="Unassembled WGS sequence"/>
</dbReference>
<reference evidence="3 4" key="1">
    <citation type="submission" date="2020-03" db="EMBL/GenBank/DDBJ databases">
        <title>WGS of the type strain of Planosporangium spp.</title>
        <authorList>
            <person name="Thawai C."/>
        </authorList>
    </citation>
    <scope>NUCLEOTIDE SEQUENCE [LARGE SCALE GENOMIC DNA]</scope>
    <source>
        <strain evidence="3 4">TBRC 5610</strain>
    </source>
</reference>
<dbReference type="RefSeq" id="WP_167928281.1">
    <property type="nucleotide sequence ID" value="NZ_JAATVY010000029.1"/>
</dbReference>
<dbReference type="SMART" id="SM00014">
    <property type="entry name" value="acidPPc"/>
    <property type="match status" value="1"/>
</dbReference>
<evidence type="ECO:0000313" key="3">
    <source>
        <dbReference type="EMBL" id="NJC73375.1"/>
    </source>
</evidence>
<evidence type="ECO:0000259" key="2">
    <source>
        <dbReference type="SMART" id="SM00014"/>
    </source>
</evidence>
<proteinExistence type="predicted"/>
<feature type="transmembrane region" description="Helical" evidence="1">
    <location>
        <begin position="36"/>
        <end position="58"/>
    </location>
</feature>
<dbReference type="PANTHER" id="PTHR14969:SF13">
    <property type="entry name" value="AT30094P"/>
    <property type="match status" value="1"/>
</dbReference>
<organism evidence="3 4">
    <name type="scientific">Planosporangium thailandense</name>
    <dbReference type="NCBI Taxonomy" id="765197"/>
    <lineage>
        <taxon>Bacteria</taxon>
        <taxon>Bacillati</taxon>
        <taxon>Actinomycetota</taxon>
        <taxon>Actinomycetes</taxon>
        <taxon>Micromonosporales</taxon>
        <taxon>Micromonosporaceae</taxon>
        <taxon>Planosporangium</taxon>
    </lineage>
</organism>
<dbReference type="PANTHER" id="PTHR14969">
    <property type="entry name" value="SPHINGOSINE-1-PHOSPHATE PHOSPHOHYDROLASE"/>
    <property type="match status" value="1"/>
</dbReference>
<dbReference type="Gene3D" id="1.20.144.10">
    <property type="entry name" value="Phosphatidic acid phosphatase type 2/haloperoxidase"/>
    <property type="match status" value="1"/>
</dbReference>
<evidence type="ECO:0000313" key="4">
    <source>
        <dbReference type="Proteomes" id="UP000722989"/>
    </source>
</evidence>
<feature type="transmembrane region" description="Helical" evidence="1">
    <location>
        <begin position="102"/>
        <end position="122"/>
    </location>
</feature>
<evidence type="ECO:0000256" key="1">
    <source>
        <dbReference type="SAM" id="Phobius"/>
    </source>
</evidence>
<gene>
    <name evidence="3" type="ORF">HC031_27170</name>
</gene>
<comment type="caution">
    <text evidence="3">The sequence shown here is derived from an EMBL/GenBank/DDBJ whole genome shotgun (WGS) entry which is preliminary data.</text>
</comment>
<dbReference type="SUPFAM" id="SSF48317">
    <property type="entry name" value="Acid phosphatase/Vanadium-dependent haloperoxidase"/>
    <property type="match status" value="1"/>
</dbReference>
<accession>A0ABX0Y749</accession>
<keyword evidence="4" id="KW-1185">Reference proteome</keyword>